<keyword evidence="2 5" id="KW-0479">Metal-binding</keyword>
<evidence type="ECO:0000256" key="1">
    <source>
        <dbReference type="ARBA" id="ARBA00009759"/>
    </source>
</evidence>
<feature type="binding site" evidence="5">
    <location>
        <position position="76"/>
    </location>
    <ligand>
        <name>Mg(2+)</name>
        <dbReference type="ChEBI" id="CHEBI:18420"/>
        <label>1</label>
        <note>catalytic</note>
    </ligand>
</feature>
<dbReference type="PANTHER" id="PTHR20854:SF4">
    <property type="entry name" value="INOSITOL-1-MONOPHOSPHATASE-RELATED"/>
    <property type="match status" value="1"/>
</dbReference>
<dbReference type="PROSITE" id="PS00630">
    <property type="entry name" value="IMP_2"/>
    <property type="match status" value="1"/>
</dbReference>
<keyword evidence="3" id="KW-0378">Hydrolase</keyword>
<dbReference type="GO" id="GO:0046872">
    <property type="term" value="F:metal ion binding"/>
    <property type="evidence" value="ECO:0007669"/>
    <property type="project" value="UniProtKB-KW"/>
</dbReference>
<feature type="binding site" evidence="5">
    <location>
        <position position="78"/>
    </location>
    <ligand>
        <name>Mg(2+)</name>
        <dbReference type="ChEBI" id="CHEBI:18420"/>
        <label>1</label>
        <note>catalytic</note>
    </ligand>
</feature>
<evidence type="ECO:0000313" key="6">
    <source>
        <dbReference type="EMBL" id="KAB7739993.1"/>
    </source>
</evidence>
<feature type="binding site" evidence="5">
    <location>
        <position position="197"/>
    </location>
    <ligand>
        <name>Mg(2+)</name>
        <dbReference type="ChEBI" id="CHEBI:18420"/>
        <label>1</label>
        <note>catalytic</note>
    </ligand>
</feature>
<protein>
    <submittedName>
        <fullName evidence="6">3'(2'),5'-bisphosphate nucleotidase CysQ</fullName>
    </submittedName>
</protein>
<dbReference type="PRINTS" id="PR00377">
    <property type="entry name" value="IMPHPHTASES"/>
</dbReference>
<dbReference type="SUPFAM" id="SSF56655">
    <property type="entry name" value="Carbohydrate phosphatase"/>
    <property type="match status" value="1"/>
</dbReference>
<comment type="similarity">
    <text evidence="1">Belongs to the inositol monophosphatase superfamily.</text>
</comment>
<evidence type="ECO:0000256" key="5">
    <source>
        <dbReference type="PIRSR" id="PIRSR600760-2"/>
    </source>
</evidence>
<reference evidence="6 7" key="1">
    <citation type="submission" date="2019-09" db="EMBL/GenBank/DDBJ databases">
        <title>Parvibaculum sedimenti sp. nov., isolated from sediment.</title>
        <authorList>
            <person name="Wang Y."/>
        </authorList>
    </citation>
    <scope>NUCLEOTIDE SEQUENCE [LARGE SCALE GENOMIC DNA]</scope>
    <source>
        <strain evidence="6 7">HXT-9</strain>
    </source>
</reference>
<dbReference type="PROSITE" id="PS00629">
    <property type="entry name" value="IMP_1"/>
    <property type="match status" value="1"/>
</dbReference>
<organism evidence="6 7">
    <name type="scientific">Parvibaculum sedimenti</name>
    <dbReference type="NCBI Taxonomy" id="2608632"/>
    <lineage>
        <taxon>Bacteria</taxon>
        <taxon>Pseudomonadati</taxon>
        <taxon>Pseudomonadota</taxon>
        <taxon>Alphaproteobacteria</taxon>
        <taxon>Hyphomicrobiales</taxon>
        <taxon>Parvibaculaceae</taxon>
        <taxon>Parvibaculum</taxon>
    </lineage>
</organism>
<feature type="binding site" evidence="5">
    <location>
        <position position="58"/>
    </location>
    <ligand>
        <name>Mg(2+)</name>
        <dbReference type="ChEBI" id="CHEBI:18420"/>
        <label>1</label>
        <note>catalytic</note>
    </ligand>
</feature>
<dbReference type="GO" id="GO:0046854">
    <property type="term" value="P:phosphatidylinositol phosphate biosynthetic process"/>
    <property type="evidence" value="ECO:0007669"/>
    <property type="project" value="InterPro"/>
</dbReference>
<proteinExistence type="inferred from homology"/>
<dbReference type="PANTHER" id="PTHR20854">
    <property type="entry name" value="INOSITOL MONOPHOSPHATASE"/>
    <property type="match status" value="1"/>
</dbReference>
<evidence type="ECO:0000256" key="4">
    <source>
        <dbReference type="ARBA" id="ARBA00022842"/>
    </source>
</evidence>
<dbReference type="InterPro" id="IPR020583">
    <property type="entry name" value="Inositol_monoP_metal-BS"/>
</dbReference>
<dbReference type="GO" id="GO:0007165">
    <property type="term" value="P:signal transduction"/>
    <property type="evidence" value="ECO:0007669"/>
    <property type="project" value="TreeGrafter"/>
</dbReference>
<dbReference type="InterPro" id="IPR000760">
    <property type="entry name" value="Inositol_monophosphatase-like"/>
</dbReference>
<keyword evidence="4 5" id="KW-0460">Magnesium</keyword>
<evidence type="ECO:0000313" key="7">
    <source>
        <dbReference type="Proteomes" id="UP000468901"/>
    </source>
</evidence>
<dbReference type="GO" id="GO:0006020">
    <property type="term" value="P:inositol metabolic process"/>
    <property type="evidence" value="ECO:0007669"/>
    <property type="project" value="TreeGrafter"/>
</dbReference>
<dbReference type="Pfam" id="PF00459">
    <property type="entry name" value="Inositol_P"/>
    <property type="match status" value="1"/>
</dbReference>
<evidence type="ECO:0000256" key="2">
    <source>
        <dbReference type="ARBA" id="ARBA00022723"/>
    </source>
</evidence>
<name>A0A6N6VGH5_9HYPH</name>
<sequence length="254" mass="27739">MVDAVREAGALALSYYQTELKKWMKLGDSIVTEADIAVNDLLEKRLAATRPDYGWLSEETEDDPSRLKRSRVWVVDPIDGTRAFAKGKPHFVLSVALVEDGAPVMGVLFNPATDEFFEASLGAGATLNGAAISVSERTKIEGCRMAAHGAMFKHPAWPAPWPEMEIIERNSIAYRIALVACGAADAALALTAKNDWDLAAADLILREAGGCFTTHDGKPFVYNRELPRHRSLIAAGPRLYEALYRRVAQLALPS</sequence>
<keyword evidence="7" id="KW-1185">Reference proteome</keyword>
<accession>A0A6N6VGH5</accession>
<dbReference type="Proteomes" id="UP000468901">
    <property type="component" value="Unassembled WGS sequence"/>
</dbReference>
<dbReference type="Gene3D" id="3.30.540.10">
    <property type="entry name" value="Fructose-1,6-Bisphosphatase, subunit A, domain 1"/>
    <property type="match status" value="1"/>
</dbReference>
<comment type="caution">
    <text evidence="6">The sequence shown here is derived from an EMBL/GenBank/DDBJ whole genome shotgun (WGS) entry which is preliminary data.</text>
</comment>
<dbReference type="EMBL" id="WESC01000008">
    <property type="protein sequence ID" value="KAB7739993.1"/>
    <property type="molecule type" value="Genomic_DNA"/>
</dbReference>
<dbReference type="Gene3D" id="3.40.190.80">
    <property type="match status" value="1"/>
</dbReference>
<dbReference type="GO" id="GO:0008934">
    <property type="term" value="F:inositol monophosphate 1-phosphatase activity"/>
    <property type="evidence" value="ECO:0007669"/>
    <property type="project" value="TreeGrafter"/>
</dbReference>
<dbReference type="InterPro" id="IPR020550">
    <property type="entry name" value="Inositol_monophosphatase_CS"/>
</dbReference>
<dbReference type="CDD" id="cd01638">
    <property type="entry name" value="CysQ"/>
    <property type="match status" value="1"/>
</dbReference>
<gene>
    <name evidence="6" type="ORF">F2P47_09940</name>
</gene>
<comment type="cofactor">
    <cofactor evidence="5">
        <name>Mg(2+)</name>
        <dbReference type="ChEBI" id="CHEBI:18420"/>
    </cofactor>
</comment>
<evidence type="ECO:0000256" key="3">
    <source>
        <dbReference type="ARBA" id="ARBA00022801"/>
    </source>
</evidence>
<feature type="binding site" evidence="5">
    <location>
        <position position="79"/>
    </location>
    <ligand>
        <name>Mg(2+)</name>
        <dbReference type="ChEBI" id="CHEBI:18420"/>
        <label>1</label>
        <note>catalytic</note>
    </ligand>
</feature>
<dbReference type="AlphaFoldDB" id="A0A6N6VGH5"/>